<reference evidence="2" key="1">
    <citation type="journal article" date="2021" name="Sci. Rep.">
        <title>Diploid genomic architecture of Nitzschia inconspicua, an elite biomass production diatom.</title>
        <authorList>
            <person name="Oliver A."/>
            <person name="Podell S."/>
            <person name="Pinowska A."/>
            <person name="Traller J.C."/>
            <person name="Smith S.R."/>
            <person name="McClure R."/>
            <person name="Beliaev A."/>
            <person name="Bohutskyi P."/>
            <person name="Hill E.A."/>
            <person name="Rabines A."/>
            <person name="Zheng H."/>
            <person name="Allen L.Z."/>
            <person name="Kuo A."/>
            <person name="Grigoriev I.V."/>
            <person name="Allen A.E."/>
            <person name="Hazlebeck D."/>
            <person name="Allen E.E."/>
        </authorList>
    </citation>
    <scope>NUCLEOTIDE SEQUENCE</scope>
    <source>
        <strain evidence="2">Hildebrandi</strain>
    </source>
</reference>
<evidence type="ECO:0000256" key="1">
    <source>
        <dbReference type="SAM" id="MobiDB-lite"/>
    </source>
</evidence>
<reference evidence="2" key="2">
    <citation type="submission" date="2021-04" db="EMBL/GenBank/DDBJ databases">
        <authorList>
            <person name="Podell S."/>
        </authorList>
    </citation>
    <scope>NUCLEOTIDE SEQUENCE</scope>
    <source>
        <strain evidence="2">Hildebrandi</strain>
    </source>
</reference>
<protein>
    <submittedName>
        <fullName evidence="2">Uncharacterized protein</fullName>
    </submittedName>
</protein>
<sequence length="575" mass="65848">MMINRKHVKSLGNTSVSSSSVHDIGKNLMDKPRDTDNLHEMTSEENLESSPRGKLATSKSWTHLHNAERHLLQRQYKEALFTVNRAFVQMIEDLSDENEYQHPNKHGQKDILLLSPCIQRPGKRKKFQFSVLLTDEDPVQQLDLTHQLAVIGLQAWHEISVKDRAHFSQSPRNRRSCNGSSEISNNAWKQLEPILNYFAVDQSTENSICKSEPTNRLKKSHKSRCRALSIDLLIVWIPFWESHGFDKESFLWATEILLSLSNRMRGEQGTNLRTMTHKGEVIWRHYLCNQLPHVKDSNLASRIMQSISKANPGNEDDFALGASLSTVVENNWNNVQLHNETIHSLLRTMTALLDDDEDERKDEANLAPKNDFLVNLDTLRKAKRNLLLLLRKNDTTPYIASQQQQALHPVRKQKSILSDGNIPEQQSRRIRSVSNDETMIRMSSEHTNGSFSTDFSSLSSVTAFLRQQRNRIVQWLSKFLGSGNQAETRDTFPSIMSFWLDTNPDDVTGIVERRRKLQTFALSLALLLLSWRQRHLMRRLGKSIALALLAPIRELVDALVVAPPSHRVANRVSSK</sequence>
<proteinExistence type="predicted"/>
<feature type="region of interest" description="Disordered" evidence="1">
    <location>
        <begin position="1"/>
        <end position="56"/>
    </location>
</feature>
<comment type="caution">
    <text evidence="2">The sequence shown here is derived from an EMBL/GenBank/DDBJ whole genome shotgun (WGS) entry which is preliminary data.</text>
</comment>
<gene>
    <name evidence="2" type="ORF">IV203_017996</name>
</gene>
<accession>A0A9K3M0R2</accession>
<feature type="compositionally biased region" description="Basic and acidic residues" evidence="1">
    <location>
        <begin position="23"/>
        <end position="42"/>
    </location>
</feature>
<evidence type="ECO:0000313" key="2">
    <source>
        <dbReference type="EMBL" id="KAG7371854.1"/>
    </source>
</evidence>
<organism evidence="2 3">
    <name type="scientific">Nitzschia inconspicua</name>
    <dbReference type="NCBI Taxonomy" id="303405"/>
    <lineage>
        <taxon>Eukaryota</taxon>
        <taxon>Sar</taxon>
        <taxon>Stramenopiles</taxon>
        <taxon>Ochrophyta</taxon>
        <taxon>Bacillariophyta</taxon>
        <taxon>Bacillariophyceae</taxon>
        <taxon>Bacillariophycidae</taxon>
        <taxon>Bacillariales</taxon>
        <taxon>Bacillariaceae</taxon>
        <taxon>Nitzschia</taxon>
    </lineage>
</organism>
<dbReference type="EMBL" id="JAGRRH010000003">
    <property type="protein sequence ID" value="KAG7371854.1"/>
    <property type="molecule type" value="Genomic_DNA"/>
</dbReference>
<name>A0A9K3M0R2_9STRA</name>
<evidence type="ECO:0000313" key="3">
    <source>
        <dbReference type="Proteomes" id="UP000693970"/>
    </source>
</evidence>
<dbReference type="Proteomes" id="UP000693970">
    <property type="component" value="Unassembled WGS sequence"/>
</dbReference>
<keyword evidence="3" id="KW-1185">Reference proteome</keyword>
<dbReference type="AlphaFoldDB" id="A0A9K3M0R2"/>